<dbReference type="GeneTree" id="ENSGT00940000177372"/>
<dbReference type="Pfam" id="PF16297">
    <property type="entry name" value="DUF4939"/>
    <property type="match status" value="1"/>
</dbReference>
<sequence>MDPAGLEQRLTSQDQRLDELAQLVQGLLQRISTPAAPHAVPERYDGSPGMCNSFLMQCTLYITHNPSQFRLETDKVHFVISLLTGRAKEWATALWTVNSAILQSESRFLSQFKAVFDHSPTGKEIHHCAYSDAP</sequence>
<protein>
    <recommendedName>
        <fullName evidence="1">DUF4939 domain-containing protein</fullName>
    </recommendedName>
</protein>
<dbReference type="Proteomes" id="UP001501920">
    <property type="component" value="Chromosome 1"/>
</dbReference>
<accession>A0AAR2KU17</accession>
<reference evidence="2" key="3">
    <citation type="submission" date="2025-09" db="UniProtKB">
        <authorList>
            <consortium name="Ensembl"/>
        </authorList>
    </citation>
    <scope>IDENTIFICATION</scope>
</reference>
<reference evidence="2 3" key="1">
    <citation type="submission" date="2020-10" db="EMBL/GenBank/DDBJ databases">
        <title>Pygocentrus nattereri (red-bellied piranha) genome, fPygNat1, primary haplotype.</title>
        <authorList>
            <person name="Myers G."/>
            <person name="Meyer A."/>
            <person name="Karagic N."/>
            <person name="Pippel M."/>
            <person name="Winkler S."/>
            <person name="Tracey A."/>
            <person name="Wood J."/>
            <person name="Formenti G."/>
            <person name="Howe K."/>
            <person name="Fedrigo O."/>
            <person name="Jarvis E.D."/>
        </authorList>
    </citation>
    <scope>NUCLEOTIDE SEQUENCE [LARGE SCALE GENOMIC DNA]</scope>
</reference>
<dbReference type="InterPro" id="IPR032549">
    <property type="entry name" value="DUF4939"/>
</dbReference>
<organism evidence="2 3">
    <name type="scientific">Pygocentrus nattereri</name>
    <name type="common">Red-bellied piranha</name>
    <dbReference type="NCBI Taxonomy" id="42514"/>
    <lineage>
        <taxon>Eukaryota</taxon>
        <taxon>Metazoa</taxon>
        <taxon>Chordata</taxon>
        <taxon>Craniata</taxon>
        <taxon>Vertebrata</taxon>
        <taxon>Euteleostomi</taxon>
        <taxon>Actinopterygii</taxon>
        <taxon>Neopterygii</taxon>
        <taxon>Teleostei</taxon>
        <taxon>Ostariophysi</taxon>
        <taxon>Characiformes</taxon>
        <taxon>Characoidei</taxon>
        <taxon>Pygocentrus</taxon>
    </lineage>
</organism>
<dbReference type="Ensembl" id="ENSPNAT00000087663.1">
    <property type="protein sequence ID" value="ENSPNAP00000067828.1"/>
    <property type="gene ID" value="ENSPNAG00000031030.1"/>
</dbReference>
<evidence type="ECO:0000313" key="2">
    <source>
        <dbReference type="Ensembl" id="ENSPNAP00000067828.1"/>
    </source>
</evidence>
<reference evidence="2" key="2">
    <citation type="submission" date="2025-08" db="UniProtKB">
        <authorList>
            <consortium name="Ensembl"/>
        </authorList>
    </citation>
    <scope>IDENTIFICATION</scope>
</reference>
<feature type="domain" description="DUF4939" evidence="1">
    <location>
        <begin position="29"/>
        <end position="117"/>
    </location>
</feature>
<proteinExistence type="predicted"/>
<evidence type="ECO:0000313" key="3">
    <source>
        <dbReference type="Proteomes" id="UP001501920"/>
    </source>
</evidence>
<name>A0AAR2KU17_PYGNA</name>
<keyword evidence="3" id="KW-1185">Reference proteome</keyword>
<evidence type="ECO:0000259" key="1">
    <source>
        <dbReference type="Pfam" id="PF16297"/>
    </source>
</evidence>
<dbReference type="AlphaFoldDB" id="A0AAR2KU17"/>